<dbReference type="AlphaFoldDB" id="A0A518CUP6"/>
<evidence type="ECO:0000256" key="1">
    <source>
        <dbReference type="SAM" id="MobiDB-lite"/>
    </source>
</evidence>
<feature type="region of interest" description="Disordered" evidence="1">
    <location>
        <begin position="69"/>
        <end position="90"/>
    </location>
</feature>
<evidence type="ECO:0000313" key="2">
    <source>
        <dbReference type="EMBL" id="QDU82947.1"/>
    </source>
</evidence>
<reference evidence="2 3" key="1">
    <citation type="submission" date="2019-02" db="EMBL/GenBank/DDBJ databases">
        <title>Deep-cultivation of Planctomycetes and their phenomic and genomic characterization uncovers novel biology.</title>
        <authorList>
            <person name="Wiegand S."/>
            <person name="Jogler M."/>
            <person name="Boedeker C."/>
            <person name="Pinto D."/>
            <person name="Vollmers J."/>
            <person name="Rivas-Marin E."/>
            <person name="Kohn T."/>
            <person name="Peeters S.H."/>
            <person name="Heuer A."/>
            <person name="Rast P."/>
            <person name="Oberbeckmann S."/>
            <person name="Bunk B."/>
            <person name="Jeske O."/>
            <person name="Meyerdierks A."/>
            <person name="Storesund J.E."/>
            <person name="Kallscheuer N."/>
            <person name="Luecker S."/>
            <person name="Lage O.M."/>
            <person name="Pohl T."/>
            <person name="Merkel B.J."/>
            <person name="Hornburger P."/>
            <person name="Mueller R.-W."/>
            <person name="Bruemmer F."/>
            <person name="Labrenz M."/>
            <person name="Spormann A.M."/>
            <person name="Op den Camp H."/>
            <person name="Overmann J."/>
            <person name="Amann R."/>
            <person name="Jetten M.S.M."/>
            <person name="Mascher T."/>
            <person name="Medema M.H."/>
            <person name="Devos D.P."/>
            <person name="Kaster A.-K."/>
            <person name="Ovreas L."/>
            <person name="Rohde M."/>
            <person name="Galperin M.Y."/>
            <person name="Jogler C."/>
        </authorList>
    </citation>
    <scope>NUCLEOTIDE SEQUENCE [LARGE SCALE GENOMIC DNA]</scope>
    <source>
        <strain evidence="2 3">Pla163</strain>
    </source>
</reference>
<dbReference type="EMBL" id="CP036290">
    <property type="protein sequence ID" value="QDU82947.1"/>
    <property type="molecule type" value="Genomic_DNA"/>
</dbReference>
<feature type="compositionally biased region" description="Low complexity" evidence="1">
    <location>
        <begin position="42"/>
        <end position="56"/>
    </location>
</feature>
<keyword evidence="3" id="KW-1185">Reference proteome</keyword>
<protein>
    <submittedName>
        <fullName evidence="2">Uncharacterized protein</fullName>
    </submittedName>
</protein>
<proteinExistence type="predicted"/>
<organism evidence="2 3">
    <name type="scientific">Rohdeia mirabilis</name>
    <dbReference type="NCBI Taxonomy" id="2528008"/>
    <lineage>
        <taxon>Bacteria</taxon>
        <taxon>Pseudomonadati</taxon>
        <taxon>Planctomycetota</taxon>
        <taxon>Planctomycetia</taxon>
        <taxon>Planctomycetia incertae sedis</taxon>
        <taxon>Rohdeia</taxon>
    </lineage>
</organism>
<evidence type="ECO:0000313" key="3">
    <source>
        <dbReference type="Proteomes" id="UP000319342"/>
    </source>
</evidence>
<feature type="region of interest" description="Disordered" evidence="1">
    <location>
        <begin position="36"/>
        <end position="57"/>
    </location>
</feature>
<dbReference type="OrthoDB" id="9772097at2"/>
<dbReference type="Proteomes" id="UP000319342">
    <property type="component" value="Chromosome"/>
</dbReference>
<gene>
    <name evidence="2" type="ORF">Pla163_00420</name>
</gene>
<dbReference type="RefSeq" id="WP_145181758.1">
    <property type="nucleotide sequence ID" value="NZ_CP036290.1"/>
</dbReference>
<sequence length="760" mass="79958">MAIERRVLGLLTVLLVLAGALFLAFGPNEAADPRALGGSGGSVAEAGGASGEPALADDGAAARNDATVDGIAPSERRAVDGASDSAVSATSDGTRWSDLLRPIDALTLAPIADWQVLLVMRGGELVVQRPDDALDPRRRRDVTLTVLDGPHHAPRPFDLRPVTNTVGGPIDVQLHPTVSVRLELAQHPAQPPFAMRLEVQGIDETLGHGEVVALRDAATRLATAIDATTPNGAREVEASQVYAICSRLGLLGLGSGAEGMLAASRPAEVVASFPHAIVDLPALGSVLIGPRGENYVEFTAPDGTVWTRLGGARVQLPREGSIAIEVRYLGHGSVVGQLPTPFTEGEIATGPWLDVDEWDPNDWSTANESGAFAFEAVLPGEHQLLATWKDAAGVAQRATRNFTIVAGEQIDLGLIAPDAGTTIVLEPVVVVDGEIDRTRLDGALDGAQFRYVLCSDPAFITSLEAMDPQVFSELEESDRLSSPFYQSASLAFDSPTSSVAEGESDGLEPVTLSGLTGTRFGLLVLQTELPTEVAPLFLDPVWTYEPLFDAVGTETRRLELHLTTATRVAITAHVSVPPSTVEQRLWGFVRNHDSGECLVADLEDAAPEDLAAGVPWEAKGVARLTAGTWTVYVFCASGSIDQDSLSARELDFGQVASATVTCAAGDTPEVVLQLAPGAEVVGPPEAFADEGAPPTKWVQVYPTDLGPSAADYWYGFATDDDAGGSTITVSNLLPNTEYRVKDSSRTFRTGPGGSVVELAR</sequence>
<feature type="compositionally biased region" description="Low complexity" evidence="1">
    <location>
        <begin position="80"/>
        <end position="90"/>
    </location>
</feature>
<name>A0A518CUP6_9BACT</name>
<accession>A0A518CUP6</accession>